<dbReference type="Pfam" id="PF07366">
    <property type="entry name" value="SnoaL"/>
    <property type="match status" value="1"/>
</dbReference>
<comment type="caution">
    <text evidence="2">The sequence shown here is derived from an EMBL/GenBank/DDBJ whole genome shotgun (WGS) entry which is preliminary data.</text>
</comment>
<dbReference type="Gene3D" id="3.10.450.50">
    <property type="match status" value="2"/>
</dbReference>
<evidence type="ECO:0000313" key="2">
    <source>
        <dbReference type="EMBL" id="GAA4955119.1"/>
    </source>
</evidence>
<evidence type="ECO:0000259" key="1">
    <source>
        <dbReference type="Pfam" id="PF12680"/>
    </source>
</evidence>
<dbReference type="InterPro" id="IPR032710">
    <property type="entry name" value="NTF2-like_dom_sf"/>
</dbReference>
<proteinExistence type="predicted"/>
<dbReference type="EMBL" id="BAABJJ010000044">
    <property type="protein sequence ID" value="GAA4955119.1"/>
    <property type="molecule type" value="Genomic_DNA"/>
</dbReference>
<reference evidence="3" key="1">
    <citation type="journal article" date="2019" name="Int. J. Syst. Evol. Microbiol.">
        <title>The Global Catalogue of Microorganisms (GCM) 10K type strain sequencing project: providing services to taxonomists for standard genome sequencing and annotation.</title>
        <authorList>
            <consortium name="The Broad Institute Genomics Platform"/>
            <consortium name="The Broad Institute Genome Sequencing Center for Infectious Disease"/>
            <person name="Wu L."/>
            <person name="Ma J."/>
        </authorList>
    </citation>
    <scope>NUCLEOTIDE SEQUENCE [LARGE SCALE GENOMIC DNA]</scope>
    <source>
        <strain evidence="3">JCM 18285</strain>
    </source>
</reference>
<sequence>MYSNVWDEIINNGKLDLINDTNFDKDITLIYNPENVVGIENFKDYYNNFITGFSDVKFTIVDVFGQGDKLVKHWHYKGTHSGDFFGIPATGKTVDLKGVTLVKMKDGKIAQEQDFMDNMLFMQQLGIVSSPENIKVIDGLYKAFGIGDIPTVLTVLDPKVVWNEAEGNAYADGNPYIGPDAVLNGIFARVGEDYEFFKVADLKLLDMSNNQVLATLRYNGKLKKNGAVIDAQVAHLWSLNDGKVIAFQQYVDTKHLNDAINK</sequence>
<dbReference type="PANTHER" id="PTHR41252">
    <property type="entry name" value="BLR2505 PROTEIN"/>
    <property type="match status" value="1"/>
</dbReference>
<organism evidence="2 3">
    <name type="scientific">Algibacter agarivorans</name>
    <dbReference type="NCBI Taxonomy" id="1109741"/>
    <lineage>
        <taxon>Bacteria</taxon>
        <taxon>Pseudomonadati</taxon>
        <taxon>Bacteroidota</taxon>
        <taxon>Flavobacteriia</taxon>
        <taxon>Flavobacteriales</taxon>
        <taxon>Flavobacteriaceae</taxon>
        <taxon>Algibacter</taxon>
    </lineage>
</organism>
<gene>
    <name evidence="2" type="ORF">GCM10023314_31040</name>
</gene>
<protein>
    <recommendedName>
        <fullName evidence="1">SnoaL-like domain-containing protein</fullName>
    </recommendedName>
</protein>
<evidence type="ECO:0000313" key="3">
    <source>
        <dbReference type="Proteomes" id="UP001501302"/>
    </source>
</evidence>
<dbReference type="Pfam" id="PF12680">
    <property type="entry name" value="SnoaL_2"/>
    <property type="match status" value="1"/>
</dbReference>
<dbReference type="InterPro" id="IPR009959">
    <property type="entry name" value="Cyclase_SnoaL-like"/>
</dbReference>
<dbReference type="Proteomes" id="UP001501302">
    <property type="component" value="Unassembled WGS sequence"/>
</dbReference>
<keyword evidence="3" id="KW-1185">Reference proteome</keyword>
<dbReference type="PANTHER" id="PTHR41252:SF1">
    <property type="entry name" value="BLR2505 PROTEIN"/>
    <property type="match status" value="1"/>
</dbReference>
<dbReference type="SUPFAM" id="SSF54427">
    <property type="entry name" value="NTF2-like"/>
    <property type="match status" value="2"/>
</dbReference>
<feature type="domain" description="SnoaL-like" evidence="1">
    <location>
        <begin position="139"/>
        <end position="245"/>
    </location>
</feature>
<name>A0ABP9GX12_9FLAO</name>
<accession>A0ABP9GX12</accession>
<dbReference type="InterPro" id="IPR037401">
    <property type="entry name" value="SnoaL-like"/>
</dbReference>